<feature type="signal peptide" evidence="1">
    <location>
        <begin position="1"/>
        <end position="18"/>
    </location>
</feature>
<evidence type="ECO:0000313" key="2">
    <source>
        <dbReference type="EMBL" id="ALN79268.1"/>
    </source>
</evidence>
<dbReference type="KEGG" id="lab:LA76x_1109"/>
<feature type="chain" id="PRO_5006596689" description="DUF2785 domain-containing protein" evidence="1">
    <location>
        <begin position="19"/>
        <end position="293"/>
    </location>
</feature>
<gene>
    <name evidence="2" type="ORF">LA76x_1109</name>
</gene>
<accession>A0A0S2F6V7</accession>
<dbReference type="PATRIC" id="fig|84531.8.peg.1134"/>
<dbReference type="Pfam" id="PF10978">
    <property type="entry name" value="DUF2785"/>
    <property type="match status" value="1"/>
</dbReference>
<dbReference type="eggNOG" id="ENOG502ZTTN">
    <property type="taxonomic scope" value="Bacteria"/>
</dbReference>
<keyword evidence="3" id="KW-1185">Reference proteome</keyword>
<evidence type="ECO:0000256" key="1">
    <source>
        <dbReference type="SAM" id="SignalP"/>
    </source>
</evidence>
<keyword evidence="1" id="KW-0732">Signal</keyword>
<reference evidence="2 3" key="1">
    <citation type="journal article" date="2015" name="BMC Genomics">
        <title>Comparative genomics and metabolic profiling of the genus Lysobacter.</title>
        <authorList>
            <person name="de Bruijn I."/>
            <person name="Cheng X."/>
            <person name="de Jager V."/>
            <person name="Exposito R.G."/>
            <person name="Watrous J."/>
            <person name="Patel N."/>
            <person name="Postma J."/>
            <person name="Dorrestein P.C."/>
            <person name="Kobayashi D."/>
            <person name="Raaijmakers J.M."/>
        </authorList>
    </citation>
    <scope>NUCLEOTIDE SEQUENCE [LARGE SCALE GENOMIC DNA]</scope>
    <source>
        <strain evidence="2 3">76</strain>
    </source>
</reference>
<dbReference type="STRING" id="84531.LA76x_1109"/>
<organism evidence="2 3">
    <name type="scientific">Lysobacter antibioticus</name>
    <dbReference type="NCBI Taxonomy" id="84531"/>
    <lineage>
        <taxon>Bacteria</taxon>
        <taxon>Pseudomonadati</taxon>
        <taxon>Pseudomonadota</taxon>
        <taxon>Gammaproteobacteria</taxon>
        <taxon>Lysobacterales</taxon>
        <taxon>Lysobacteraceae</taxon>
        <taxon>Lysobacter</taxon>
    </lineage>
</organism>
<protein>
    <recommendedName>
        <fullName evidence="4">DUF2785 domain-containing protein</fullName>
    </recommendedName>
</protein>
<dbReference type="AlphaFoldDB" id="A0A0S2F6V7"/>
<dbReference type="Proteomes" id="UP000060787">
    <property type="component" value="Chromosome"/>
</dbReference>
<dbReference type="RefSeq" id="WP_057916890.1">
    <property type="nucleotide sequence ID" value="NZ_CP011129.1"/>
</dbReference>
<dbReference type="EMBL" id="CP011129">
    <property type="protein sequence ID" value="ALN79268.1"/>
    <property type="molecule type" value="Genomic_DNA"/>
</dbReference>
<evidence type="ECO:0008006" key="4">
    <source>
        <dbReference type="Google" id="ProtNLM"/>
    </source>
</evidence>
<dbReference type="InterPro" id="IPR021247">
    <property type="entry name" value="DUF2785"/>
</dbReference>
<evidence type="ECO:0000313" key="3">
    <source>
        <dbReference type="Proteomes" id="UP000060787"/>
    </source>
</evidence>
<sequence length="293" mass="31513">MRLVLLLSACLLVAPAFAGVCPPAGHTAASLQALKARHFALPDAAEKQALATGLIGCLSASDPELRDGIAFEALSQWMRAGDFDANALRAMRDSLYATLGSEDAPGFGPPFAALVLSEVARTDRIKAWMTPQERAAMVERAAAYVESVRDYRGYIEGQGWRHGVAHGADWLMQLSLNPALERAQYERILAAIASQAVPGNGHAYVFGESERLARPLLFTAQRGLLSAEDWQAWFAALSAKVGKLDRADYAGWLGRRHDLTAFLSGLYVQADQSEDAAIKALKPAILAALKQAP</sequence>
<proteinExistence type="predicted"/>
<name>A0A0S2F6V7_LYSAN</name>